<sequence>MALPVTSVIKNSYDGLPRQMKVAARWLVDHPTEVALLSMREQARHAQVPPATLTRLAKRLGFNGFDNLKEVFADDVRERPQKFDSHAVRLHQEQEKDGDSVLISDTVKALHNHLDRLTAGPAVAMLAAAAEIMVDAREIFCIARRSSFPVVHLLHYVGSQLGYPTRLIDGTGGISNGALQSVGAKDVLLAVTVKPYARFTVQAAEFAVSRGAKLVAITDSELSPVANLAQIVILVRTEMPSCGHTATPAFAAAECLLKLIAARRGNGRIDALETDDEHPAEADIYIPQIPGIHDER</sequence>
<dbReference type="GO" id="GO:1901135">
    <property type="term" value="P:carbohydrate derivative metabolic process"/>
    <property type="evidence" value="ECO:0007669"/>
    <property type="project" value="InterPro"/>
</dbReference>
<dbReference type="Pfam" id="PF01418">
    <property type="entry name" value="HTH_6"/>
    <property type="match status" value="1"/>
</dbReference>
<evidence type="ECO:0000256" key="2">
    <source>
        <dbReference type="ARBA" id="ARBA00023125"/>
    </source>
</evidence>
<evidence type="ECO:0000259" key="4">
    <source>
        <dbReference type="PROSITE" id="PS51071"/>
    </source>
</evidence>
<organism evidence="6 7">
    <name type="scientific">Rhizobium etli bv. mimosae str. IE4771</name>
    <dbReference type="NCBI Taxonomy" id="1432050"/>
    <lineage>
        <taxon>Bacteria</taxon>
        <taxon>Pseudomonadati</taxon>
        <taxon>Pseudomonadota</taxon>
        <taxon>Alphaproteobacteria</taxon>
        <taxon>Hyphomicrobiales</taxon>
        <taxon>Rhizobiaceae</taxon>
        <taxon>Rhizobium/Agrobacterium group</taxon>
        <taxon>Rhizobium</taxon>
    </lineage>
</organism>
<dbReference type="GO" id="GO:0003677">
    <property type="term" value="F:DNA binding"/>
    <property type="evidence" value="ECO:0007669"/>
    <property type="project" value="UniProtKB-KW"/>
</dbReference>
<dbReference type="InterPro" id="IPR047640">
    <property type="entry name" value="RpiR-like"/>
</dbReference>
<dbReference type="HOGENOM" id="CLU_055769_1_3_5"/>
<dbReference type="RefSeq" id="WP_040140470.1">
    <property type="nucleotide sequence ID" value="NZ_CP006988.1"/>
</dbReference>
<dbReference type="AlphaFoldDB" id="A0A060I4B2"/>
<dbReference type="InterPro" id="IPR036388">
    <property type="entry name" value="WH-like_DNA-bd_sf"/>
</dbReference>
<evidence type="ECO:0000256" key="3">
    <source>
        <dbReference type="ARBA" id="ARBA00023163"/>
    </source>
</evidence>
<dbReference type="InterPro" id="IPR009057">
    <property type="entry name" value="Homeodomain-like_sf"/>
</dbReference>
<dbReference type="PANTHER" id="PTHR30514:SF18">
    <property type="entry name" value="RPIR-FAMILY TRANSCRIPTIONAL REGULATOR"/>
    <property type="match status" value="1"/>
</dbReference>
<evidence type="ECO:0000313" key="6">
    <source>
        <dbReference type="EMBL" id="AIC29958.1"/>
    </source>
</evidence>
<feature type="domain" description="SIS" evidence="5">
    <location>
        <begin position="129"/>
        <end position="266"/>
    </location>
</feature>
<name>A0A060I4B2_RHIET</name>
<dbReference type="GO" id="GO:0003700">
    <property type="term" value="F:DNA-binding transcription factor activity"/>
    <property type="evidence" value="ECO:0007669"/>
    <property type="project" value="InterPro"/>
</dbReference>
<accession>A0A060I4B2</accession>
<dbReference type="PROSITE" id="PS51464">
    <property type="entry name" value="SIS"/>
    <property type="match status" value="1"/>
</dbReference>
<dbReference type="PROSITE" id="PS51071">
    <property type="entry name" value="HTH_RPIR"/>
    <property type="match status" value="1"/>
</dbReference>
<dbReference type="Pfam" id="PF01380">
    <property type="entry name" value="SIS"/>
    <property type="match status" value="1"/>
</dbReference>
<evidence type="ECO:0000259" key="5">
    <source>
        <dbReference type="PROSITE" id="PS51464"/>
    </source>
</evidence>
<gene>
    <name evidence="6" type="ORF">IE4771_PB00228</name>
</gene>
<reference evidence="6 7" key="1">
    <citation type="submission" date="2013-12" db="EMBL/GenBank/DDBJ databases">
        <title>Complete genome sequence of Rhizobium etli bv. mimosae IE4771.</title>
        <authorList>
            <person name="Bustos P."/>
            <person name="Santamaria R.I."/>
            <person name="Lozano L."/>
            <person name="Ormeno-Orrillo E."/>
            <person name="Rogel M.A."/>
            <person name="Romero D."/>
            <person name="Cevallos M.A."/>
            <person name="Martinez-Romero E."/>
            <person name="Gonzalez V."/>
        </authorList>
    </citation>
    <scope>NUCLEOTIDE SEQUENCE [LARGE SCALE GENOMIC DNA]</scope>
    <source>
        <strain evidence="6 7">IE4771</strain>
        <plasmid evidence="7">Plasmid pRetIE4771b</plasmid>
    </source>
</reference>
<dbReference type="EMBL" id="CP006988">
    <property type="protein sequence ID" value="AIC29958.1"/>
    <property type="molecule type" value="Genomic_DNA"/>
</dbReference>
<dbReference type="SUPFAM" id="SSF46689">
    <property type="entry name" value="Homeodomain-like"/>
    <property type="match status" value="1"/>
</dbReference>
<protein>
    <submittedName>
        <fullName evidence="6">RpiR family transcriptional regulator protein</fullName>
    </submittedName>
</protein>
<proteinExistence type="predicted"/>
<evidence type="ECO:0000313" key="7">
    <source>
        <dbReference type="Proteomes" id="UP000027180"/>
    </source>
</evidence>
<dbReference type="InterPro" id="IPR001347">
    <property type="entry name" value="SIS_dom"/>
</dbReference>
<keyword evidence="2" id="KW-0238">DNA-binding</keyword>
<dbReference type="KEGG" id="rei:IE4771_PB00228"/>
<geneLocation type="plasmid" evidence="6 7">
    <name>pRetIE4771b</name>
</geneLocation>
<keyword evidence="1" id="KW-0805">Transcription regulation</keyword>
<dbReference type="InterPro" id="IPR035472">
    <property type="entry name" value="RpiR-like_SIS"/>
</dbReference>
<evidence type="ECO:0000256" key="1">
    <source>
        <dbReference type="ARBA" id="ARBA00023015"/>
    </source>
</evidence>
<dbReference type="Proteomes" id="UP000027180">
    <property type="component" value="Plasmid pRetIE4771b"/>
</dbReference>
<dbReference type="GO" id="GO:0097367">
    <property type="term" value="F:carbohydrate derivative binding"/>
    <property type="evidence" value="ECO:0007669"/>
    <property type="project" value="InterPro"/>
</dbReference>
<dbReference type="CDD" id="cd05013">
    <property type="entry name" value="SIS_RpiR"/>
    <property type="match status" value="1"/>
</dbReference>
<keyword evidence="3" id="KW-0804">Transcription</keyword>
<dbReference type="SUPFAM" id="SSF53697">
    <property type="entry name" value="SIS domain"/>
    <property type="match status" value="1"/>
</dbReference>
<feature type="domain" description="HTH rpiR-type" evidence="4">
    <location>
        <begin position="3"/>
        <end position="79"/>
    </location>
</feature>
<keyword evidence="6" id="KW-0614">Plasmid</keyword>
<dbReference type="Gene3D" id="3.40.50.10490">
    <property type="entry name" value="Glucose-6-phosphate isomerase like protein, domain 1"/>
    <property type="match status" value="1"/>
</dbReference>
<dbReference type="OrthoDB" id="9814005at2"/>
<dbReference type="Gene3D" id="1.10.10.10">
    <property type="entry name" value="Winged helix-like DNA-binding domain superfamily/Winged helix DNA-binding domain"/>
    <property type="match status" value="1"/>
</dbReference>
<dbReference type="PANTHER" id="PTHR30514">
    <property type="entry name" value="GLUCOKINASE"/>
    <property type="match status" value="1"/>
</dbReference>
<dbReference type="InterPro" id="IPR000281">
    <property type="entry name" value="HTH_RpiR"/>
</dbReference>
<dbReference type="InterPro" id="IPR046348">
    <property type="entry name" value="SIS_dom_sf"/>
</dbReference>